<feature type="region of interest" description="Disordered" evidence="1">
    <location>
        <begin position="148"/>
        <end position="168"/>
    </location>
</feature>
<gene>
    <name evidence="3" type="ORF">ZIOFF_040202</name>
</gene>
<proteinExistence type="predicted"/>
<dbReference type="EMBL" id="JACMSC010000011">
    <property type="protein sequence ID" value="KAG6500357.1"/>
    <property type="molecule type" value="Genomic_DNA"/>
</dbReference>
<dbReference type="Proteomes" id="UP000734854">
    <property type="component" value="Unassembled WGS sequence"/>
</dbReference>
<keyword evidence="4" id="KW-1185">Reference proteome</keyword>
<comment type="caution">
    <text evidence="3">The sequence shown here is derived from an EMBL/GenBank/DDBJ whole genome shotgun (WGS) entry which is preliminary data.</text>
</comment>
<dbReference type="PANTHER" id="PTHR33237:SF46">
    <property type="entry name" value="OS01G0606100 PROTEIN"/>
    <property type="match status" value="1"/>
</dbReference>
<name>A0A8J5GH71_ZINOF</name>
<dbReference type="AlphaFoldDB" id="A0A8J5GH71"/>
<evidence type="ECO:0000313" key="3">
    <source>
        <dbReference type="EMBL" id="KAG6500357.1"/>
    </source>
</evidence>
<keyword evidence="2" id="KW-0472">Membrane</keyword>
<feature type="transmembrane region" description="Helical" evidence="2">
    <location>
        <begin position="20"/>
        <end position="40"/>
    </location>
</feature>
<feature type="compositionally biased region" description="Polar residues" evidence="1">
    <location>
        <begin position="231"/>
        <end position="240"/>
    </location>
</feature>
<feature type="region of interest" description="Disordered" evidence="1">
    <location>
        <begin position="215"/>
        <end position="240"/>
    </location>
</feature>
<sequence length="240" mass="26308">MAPLRVQLSHSLHLSSLSLPSMLLLVAFVGAVSSIVASLCSTHRHSKEGRGKAAPQQQKKEESEEEALWKKSIIMGERCRPLKFSGQILYDSEGNQLSNLLPLTSDQATLLQSTAGAMANGLLDAISALWSSWSRHVSRAARKLSWRSSGVPPSYHGGRRKKRDEGVQESCSIAVDSADEDDGVWRRTILMGEKCQPLDFSGVIYYDVDGRRLSEVPTPRSPMRSPLPSFATRSPVTAAY</sequence>
<evidence type="ECO:0000256" key="1">
    <source>
        <dbReference type="SAM" id="MobiDB-lite"/>
    </source>
</evidence>
<organism evidence="3 4">
    <name type="scientific">Zingiber officinale</name>
    <name type="common">Ginger</name>
    <name type="synonym">Amomum zingiber</name>
    <dbReference type="NCBI Taxonomy" id="94328"/>
    <lineage>
        <taxon>Eukaryota</taxon>
        <taxon>Viridiplantae</taxon>
        <taxon>Streptophyta</taxon>
        <taxon>Embryophyta</taxon>
        <taxon>Tracheophyta</taxon>
        <taxon>Spermatophyta</taxon>
        <taxon>Magnoliopsida</taxon>
        <taxon>Liliopsida</taxon>
        <taxon>Zingiberales</taxon>
        <taxon>Zingiberaceae</taxon>
        <taxon>Zingiber</taxon>
    </lineage>
</organism>
<accession>A0A8J5GH71</accession>
<keyword evidence="2" id="KW-1133">Transmembrane helix</keyword>
<evidence type="ECO:0000256" key="2">
    <source>
        <dbReference type="SAM" id="Phobius"/>
    </source>
</evidence>
<reference evidence="3 4" key="1">
    <citation type="submission" date="2020-08" db="EMBL/GenBank/DDBJ databases">
        <title>Plant Genome Project.</title>
        <authorList>
            <person name="Zhang R.-G."/>
        </authorList>
    </citation>
    <scope>NUCLEOTIDE SEQUENCE [LARGE SCALE GENOMIC DNA]</scope>
    <source>
        <tissue evidence="3">Rhizome</tissue>
    </source>
</reference>
<keyword evidence="2" id="KW-0812">Transmembrane</keyword>
<dbReference type="PANTHER" id="PTHR33237">
    <property type="entry name" value="F2P16.13 PROTEIN-RELATED"/>
    <property type="match status" value="1"/>
</dbReference>
<protein>
    <submittedName>
        <fullName evidence="3">Uncharacterized protein</fullName>
    </submittedName>
</protein>
<evidence type="ECO:0000313" key="4">
    <source>
        <dbReference type="Proteomes" id="UP000734854"/>
    </source>
</evidence>